<sequence>MTAEDLATLKARIEAALADSVKEFGDRPGPAAGPTRIAMPLARAWALANLEDTRALLTDRAVSLLTETKNLVVTLTEQEIVIEAPAETPPKPREDVTVPTDGAER</sequence>
<evidence type="ECO:0000313" key="3">
    <source>
        <dbReference type="Proteomes" id="UP000010798"/>
    </source>
</evidence>
<dbReference type="Proteomes" id="UP000010798">
    <property type="component" value="Chromosome"/>
</dbReference>
<dbReference type="RefSeq" id="WP_015247509.1">
    <property type="nucleotide sequence ID" value="NC_019892.1"/>
</dbReference>
<dbReference type="HOGENOM" id="CLU_2234782_0_0_0"/>
<evidence type="ECO:0000256" key="1">
    <source>
        <dbReference type="SAM" id="MobiDB-lite"/>
    </source>
</evidence>
<name>L0DIC4_SINAD</name>
<dbReference type="KEGG" id="saci:Sinac_4174"/>
<proteinExistence type="predicted"/>
<feature type="compositionally biased region" description="Basic and acidic residues" evidence="1">
    <location>
        <begin position="90"/>
        <end position="105"/>
    </location>
</feature>
<reference evidence="2 3" key="1">
    <citation type="submission" date="2012-02" db="EMBL/GenBank/DDBJ databases">
        <title>Complete sequence of chromosome of Singulisphaera acidiphila DSM 18658.</title>
        <authorList>
            <consortium name="US DOE Joint Genome Institute (JGI-PGF)"/>
            <person name="Lucas S."/>
            <person name="Copeland A."/>
            <person name="Lapidus A."/>
            <person name="Glavina del Rio T."/>
            <person name="Dalin E."/>
            <person name="Tice H."/>
            <person name="Bruce D."/>
            <person name="Goodwin L."/>
            <person name="Pitluck S."/>
            <person name="Peters L."/>
            <person name="Ovchinnikova G."/>
            <person name="Chertkov O."/>
            <person name="Kyrpides N."/>
            <person name="Mavromatis K."/>
            <person name="Ivanova N."/>
            <person name="Brettin T."/>
            <person name="Detter J.C."/>
            <person name="Han C."/>
            <person name="Larimer F."/>
            <person name="Land M."/>
            <person name="Hauser L."/>
            <person name="Markowitz V."/>
            <person name="Cheng J.-F."/>
            <person name="Hugenholtz P."/>
            <person name="Woyke T."/>
            <person name="Wu D."/>
            <person name="Tindall B."/>
            <person name="Pomrenke H."/>
            <person name="Brambilla E."/>
            <person name="Klenk H.-P."/>
            <person name="Eisen J.A."/>
        </authorList>
    </citation>
    <scope>NUCLEOTIDE SEQUENCE [LARGE SCALE GENOMIC DNA]</scope>
    <source>
        <strain evidence="3">ATCC BAA-1392 / DSM 18658 / VKM B-2454 / MOB10</strain>
    </source>
</reference>
<evidence type="ECO:0000313" key="2">
    <source>
        <dbReference type="EMBL" id="AGA28381.1"/>
    </source>
</evidence>
<organism evidence="2 3">
    <name type="scientific">Singulisphaera acidiphila (strain ATCC BAA-1392 / DSM 18658 / VKM B-2454 / MOB10)</name>
    <dbReference type="NCBI Taxonomy" id="886293"/>
    <lineage>
        <taxon>Bacteria</taxon>
        <taxon>Pseudomonadati</taxon>
        <taxon>Planctomycetota</taxon>
        <taxon>Planctomycetia</taxon>
        <taxon>Isosphaerales</taxon>
        <taxon>Isosphaeraceae</taxon>
        <taxon>Singulisphaera</taxon>
    </lineage>
</organism>
<gene>
    <name evidence="2" type="ordered locus">Sinac_4174</name>
</gene>
<dbReference type="EMBL" id="CP003364">
    <property type="protein sequence ID" value="AGA28381.1"/>
    <property type="molecule type" value="Genomic_DNA"/>
</dbReference>
<dbReference type="STRING" id="886293.Sinac_4174"/>
<dbReference type="AlphaFoldDB" id="L0DIC4"/>
<feature type="region of interest" description="Disordered" evidence="1">
    <location>
        <begin position="83"/>
        <end position="105"/>
    </location>
</feature>
<accession>L0DIC4</accession>
<keyword evidence="3" id="KW-1185">Reference proteome</keyword>
<protein>
    <submittedName>
        <fullName evidence="2">Uncharacterized protein</fullName>
    </submittedName>
</protein>